<dbReference type="EMBL" id="JBHRSM010000015">
    <property type="protein sequence ID" value="MFC3086208.1"/>
    <property type="molecule type" value="Genomic_DNA"/>
</dbReference>
<evidence type="ECO:0000313" key="2">
    <source>
        <dbReference type="EMBL" id="MFC3086208.1"/>
    </source>
</evidence>
<comment type="caution">
    <text evidence="2">The sequence shown here is derived from an EMBL/GenBank/DDBJ whole genome shotgun (WGS) entry which is preliminary data.</text>
</comment>
<keyword evidence="1" id="KW-1133">Transmembrane helix</keyword>
<keyword evidence="3" id="KW-1185">Reference proteome</keyword>
<name>A0ABV7DSZ1_9RHOB</name>
<protein>
    <recommendedName>
        <fullName evidence="4">CTP synthetase</fullName>
    </recommendedName>
</protein>
<keyword evidence="1" id="KW-0472">Membrane</keyword>
<reference evidence="3" key="1">
    <citation type="journal article" date="2019" name="Int. J. Syst. Evol. Microbiol.">
        <title>The Global Catalogue of Microorganisms (GCM) 10K type strain sequencing project: providing services to taxonomists for standard genome sequencing and annotation.</title>
        <authorList>
            <consortium name="The Broad Institute Genomics Platform"/>
            <consortium name="The Broad Institute Genome Sequencing Center for Infectious Disease"/>
            <person name="Wu L."/>
            <person name="Ma J."/>
        </authorList>
    </citation>
    <scope>NUCLEOTIDE SEQUENCE [LARGE SCALE GENOMIC DNA]</scope>
    <source>
        <strain evidence="3">KCTC 62102</strain>
    </source>
</reference>
<keyword evidence="1" id="KW-0812">Transmembrane</keyword>
<feature type="transmembrane region" description="Helical" evidence="1">
    <location>
        <begin position="7"/>
        <end position="25"/>
    </location>
</feature>
<evidence type="ECO:0000313" key="3">
    <source>
        <dbReference type="Proteomes" id="UP001595445"/>
    </source>
</evidence>
<proteinExistence type="predicted"/>
<accession>A0ABV7DSZ1</accession>
<organism evidence="2 3">
    <name type="scientific">Tabrizicola soli</name>
    <dbReference type="NCBI Taxonomy" id="2185115"/>
    <lineage>
        <taxon>Bacteria</taxon>
        <taxon>Pseudomonadati</taxon>
        <taxon>Pseudomonadota</taxon>
        <taxon>Alphaproteobacteria</taxon>
        <taxon>Rhodobacterales</taxon>
        <taxon>Paracoccaceae</taxon>
        <taxon>Tabrizicola</taxon>
    </lineage>
</organism>
<sequence length="52" mass="5607">MPLTHFLGLIALVILAAALTLWLAFHTGLPFVALMFAALSASVILAWTRVSR</sequence>
<dbReference type="Proteomes" id="UP001595445">
    <property type="component" value="Unassembled WGS sequence"/>
</dbReference>
<feature type="transmembrane region" description="Helical" evidence="1">
    <location>
        <begin position="31"/>
        <end position="50"/>
    </location>
</feature>
<dbReference type="RefSeq" id="WP_197645393.1">
    <property type="nucleotide sequence ID" value="NZ_JAEACP010000014.1"/>
</dbReference>
<evidence type="ECO:0008006" key="4">
    <source>
        <dbReference type="Google" id="ProtNLM"/>
    </source>
</evidence>
<gene>
    <name evidence="2" type="ORF">ACFOD6_09115</name>
</gene>
<evidence type="ECO:0000256" key="1">
    <source>
        <dbReference type="SAM" id="Phobius"/>
    </source>
</evidence>